<dbReference type="OrthoDB" id="2682806at2759"/>
<dbReference type="AlphaFoldDB" id="A0A9P6ADQ6"/>
<sequence>WAPLRDAFADAMLRCDGCGDSISLACPDCGGPADKAIYRCEECMLDELLCQSCWKDQHARLPFHRIKKWTGSLFEKVHLADLGIHIQFGHTSCLLPKEIPSGLVVVHVNGLHLLHASYCGCSHTHTLYEQLFHHGLFPATTSHPKMCATFQVLRHFHIQSLQSKISTIHFFQVLERETDNTGLSFHKVSTLIRSAYMLFLSHLSQPLRGALIGMSNCVKSKA</sequence>
<feature type="non-terminal residue" evidence="2">
    <location>
        <position position="1"/>
    </location>
</feature>
<dbReference type="EMBL" id="MU129291">
    <property type="protein sequence ID" value="KAF9503869.1"/>
    <property type="molecule type" value="Genomic_DNA"/>
</dbReference>
<feature type="domain" description="CxC2-like cysteine cluster KDZ transposase-associated" evidence="1">
    <location>
        <begin position="79"/>
        <end position="182"/>
    </location>
</feature>
<comment type="caution">
    <text evidence="2">The sequence shown here is derived from an EMBL/GenBank/DDBJ whole genome shotgun (WGS) entry which is preliminary data.</text>
</comment>
<dbReference type="Pfam" id="PF18803">
    <property type="entry name" value="CxC2"/>
    <property type="match status" value="1"/>
</dbReference>
<evidence type="ECO:0000313" key="3">
    <source>
        <dbReference type="Proteomes" id="UP000886523"/>
    </source>
</evidence>
<proteinExistence type="predicted"/>
<gene>
    <name evidence="2" type="ORF">BS47DRAFT_1309126</name>
</gene>
<evidence type="ECO:0000259" key="1">
    <source>
        <dbReference type="Pfam" id="PF18803"/>
    </source>
</evidence>
<dbReference type="Proteomes" id="UP000886523">
    <property type="component" value="Unassembled WGS sequence"/>
</dbReference>
<protein>
    <recommendedName>
        <fullName evidence="1">CxC2-like cysteine cluster KDZ transposase-associated domain-containing protein</fullName>
    </recommendedName>
</protein>
<name>A0A9P6ADQ6_9AGAM</name>
<organism evidence="2 3">
    <name type="scientific">Hydnum rufescens UP504</name>
    <dbReference type="NCBI Taxonomy" id="1448309"/>
    <lineage>
        <taxon>Eukaryota</taxon>
        <taxon>Fungi</taxon>
        <taxon>Dikarya</taxon>
        <taxon>Basidiomycota</taxon>
        <taxon>Agaricomycotina</taxon>
        <taxon>Agaricomycetes</taxon>
        <taxon>Cantharellales</taxon>
        <taxon>Hydnaceae</taxon>
        <taxon>Hydnum</taxon>
    </lineage>
</organism>
<keyword evidence="3" id="KW-1185">Reference proteome</keyword>
<reference evidence="2" key="1">
    <citation type="journal article" date="2020" name="Nat. Commun.">
        <title>Large-scale genome sequencing of mycorrhizal fungi provides insights into the early evolution of symbiotic traits.</title>
        <authorList>
            <person name="Miyauchi S."/>
            <person name="Kiss E."/>
            <person name="Kuo A."/>
            <person name="Drula E."/>
            <person name="Kohler A."/>
            <person name="Sanchez-Garcia M."/>
            <person name="Morin E."/>
            <person name="Andreopoulos B."/>
            <person name="Barry K.W."/>
            <person name="Bonito G."/>
            <person name="Buee M."/>
            <person name="Carver A."/>
            <person name="Chen C."/>
            <person name="Cichocki N."/>
            <person name="Clum A."/>
            <person name="Culley D."/>
            <person name="Crous P.W."/>
            <person name="Fauchery L."/>
            <person name="Girlanda M."/>
            <person name="Hayes R.D."/>
            <person name="Keri Z."/>
            <person name="LaButti K."/>
            <person name="Lipzen A."/>
            <person name="Lombard V."/>
            <person name="Magnuson J."/>
            <person name="Maillard F."/>
            <person name="Murat C."/>
            <person name="Nolan M."/>
            <person name="Ohm R.A."/>
            <person name="Pangilinan J."/>
            <person name="Pereira M.F."/>
            <person name="Perotto S."/>
            <person name="Peter M."/>
            <person name="Pfister S."/>
            <person name="Riley R."/>
            <person name="Sitrit Y."/>
            <person name="Stielow J.B."/>
            <person name="Szollosi G."/>
            <person name="Zifcakova L."/>
            <person name="Stursova M."/>
            <person name="Spatafora J.W."/>
            <person name="Tedersoo L."/>
            <person name="Vaario L.M."/>
            <person name="Yamada A."/>
            <person name="Yan M."/>
            <person name="Wang P."/>
            <person name="Xu J."/>
            <person name="Bruns T."/>
            <person name="Baldrian P."/>
            <person name="Vilgalys R."/>
            <person name="Dunand C."/>
            <person name="Henrissat B."/>
            <person name="Grigoriev I.V."/>
            <person name="Hibbett D."/>
            <person name="Nagy L.G."/>
            <person name="Martin F.M."/>
        </authorList>
    </citation>
    <scope>NUCLEOTIDE SEQUENCE</scope>
    <source>
        <strain evidence="2">UP504</strain>
    </source>
</reference>
<dbReference type="InterPro" id="IPR041457">
    <property type="entry name" value="CxC2_KDZ-assoc"/>
</dbReference>
<evidence type="ECO:0000313" key="2">
    <source>
        <dbReference type="EMBL" id="KAF9503869.1"/>
    </source>
</evidence>
<accession>A0A9P6ADQ6</accession>